<dbReference type="EMBL" id="CM055104">
    <property type="protein sequence ID" value="KAJ7532832.1"/>
    <property type="molecule type" value="Genomic_DNA"/>
</dbReference>
<protein>
    <submittedName>
        <fullName evidence="1">Uncharacterized protein</fullName>
    </submittedName>
</protein>
<sequence>MKYEVLLSEMGRSLGILAATSSGSCFTGSIAASVMSMSCIVVFLVALCATHKRKRDGTNKVRHRDSDLDDSLQRSSPGKEKLQNASPTSRYICMMGGKLDEVDADGATSVDLMAYEQEYKLQQLQEEDAVWQRTILMGEKCEPPSFSGQILYDEFGNRVSEYPPRSPRSLPGTFEP</sequence>
<proteinExistence type="predicted"/>
<reference evidence="2" key="1">
    <citation type="journal article" date="2024" name="Proc. Natl. Acad. Sci. U.S.A.">
        <title>Extraordinary preservation of gene collinearity over three hundred million years revealed in homosporous lycophytes.</title>
        <authorList>
            <person name="Li C."/>
            <person name="Wickell D."/>
            <person name="Kuo L.Y."/>
            <person name="Chen X."/>
            <person name="Nie B."/>
            <person name="Liao X."/>
            <person name="Peng D."/>
            <person name="Ji J."/>
            <person name="Jenkins J."/>
            <person name="Williams M."/>
            <person name="Shu S."/>
            <person name="Plott C."/>
            <person name="Barry K."/>
            <person name="Rajasekar S."/>
            <person name="Grimwood J."/>
            <person name="Han X."/>
            <person name="Sun S."/>
            <person name="Hou Z."/>
            <person name="He W."/>
            <person name="Dai G."/>
            <person name="Sun C."/>
            <person name="Schmutz J."/>
            <person name="Leebens-Mack J.H."/>
            <person name="Li F.W."/>
            <person name="Wang L."/>
        </authorList>
    </citation>
    <scope>NUCLEOTIDE SEQUENCE [LARGE SCALE GENOMIC DNA]</scope>
    <source>
        <strain evidence="2">cv. PW_Plant_1</strain>
    </source>
</reference>
<accession>A0ACC2BTS5</accession>
<keyword evidence="2" id="KW-1185">Reference proteome</keyword>
<dbReference type="Proteomes" id="UP001162992">
    <property type="component" value="Chromosome 13"/>
</dbReference>
<evidence type="ECO:0000313" key="2">
    <source>
        <dbReference type="Proteomes" id="UP001162992"/>
    </source>
</evidence>
<evidence type="ECO:0000313" key="1">
    <source>
        <dbReference type="EMBL" id="KAJ7532832.1"/>
    </source>
</evidence>
<organism evidence="1 2">
    <name type="scientific">Diphasiastrum complanatum</name>
    <name type="common">Issler's clubmoss</name>
    <name type="synonym">Lycopodium complanatum</name>
    <dbReference type="NCBI Taxonomy" id="34168"/>
    <lineage>
        <taxon>Eukaryota</taxon>
        <taxon>Viridiplantae</taxon>
        <taxon>Streptophyta</taxon>
        <taxon>Embryophyta</taxon>
        <taxon>Tracheophyta</taxon>
        <taxon>Lycopodiopsida</taxon>
        <taxon>Lycopodiales</taxon>
        <taxon>Lycopodiaceae</taxon>
        <taxon>Lycopodioideae</taxon>
        <taxon>Diphasiastrum</taxon>
    </lineage>
</organism>
<name>A0ACC2BTS5_DIPCM</name>
<comment type="caution">
    <text evidence="1">The sequence shown here is derived from an EMBL/GenBank/DDBJ whole genome shotgun (WGS) entry which is preliminary data.</text>
</comment>
<gene>
    <name evidence="1" type="ORF">O6H91_13G021900</name>
</gene>